<dbReference type="InterPro" id="IPR025963">
    <property type="entry name" value="FLgD_Tudor"/>
</dbReference>
<dbReference type="RefSeq" id="WP_003811889.1">
    <property type="nucleotide sequence ID" value="NC_019382.1"/>
</dbReference>
<evidence type="ECO:0000256" key="5">
    <source>
        <dbReference type="RuleBase" id="RU362076"/>
    </source>
</evidence>
<organism evidence="8 9">
    <name type="scientific">Bordetella bronchiseptica 253</name>
    <dbReference type="NCBI Taxonomy" id="568707"/>
    <lineage>
        <taxon>Bacteria</taxon>
        <taxon>Pseudomonadati</taxon>
        <taxon>Pseudomonadota</taxon>
        <taxon>Betaproteobacteria</taxon>
        <taxon>Burkholderiales</taxon>
        <taxon>Alcaligenaceae</taxon>
        <taxon>Bordetella</taxon>
    </lineage>
</organism>
<protein>
    <recommendedName>
        <fullName evidence="2 5">Basal-body rod modification protein FlgD</fullName>
    </recommendedName>
</protein>
<keyword evidence="3 5" id="KW-1005">Bacterial flagellum biogenesis</keyword>
<dbReference type="Pfam" id="PF13861">
    <property type="entry name" value="FLgD_tudor"/>
    <property type="match status" value="1"/>
</dbReference>
<feature type="domain" description="FlgD Tudor-like" evidence="7">
    <location>
        <begin position="83"/>
        <end position="225"/>
    </location>
</feature>
<sequence>MTTVNETTSQAGLALAQAGSNSAAQGIQDQFLTLLVTQLRNQDPLNPMENAELTSQLAQISTVEGINNLKNTMLAISGQIDVSQSMDAVSMIGKGVLMPGDKVSLGTDPNDPAQRGATPFGIDLQGDATKVTVKVLDPSGAVVRTMELGDLKTGVHTLQWDGKNDGGQPLADGKYSITVSASDAEAVPVKAEALTYGQVKSVAYSTNGLRLDLGLAGQISMLDVRKVIGASGSA</sequence>
<dbReference type="Pfam" id="PF03963">
    <property type="entry name" value="FlgD"/>
    <property type="match status" value="1"/>
</dbReference>
<accession>A0A0C6NZM5</accession>
<gene>
    <name evidence="8" type="primary">flgD</name>
    <name evidence="8" type="ORF">BN112_0378</name>
</gene>
<proteinExistence type="inferred from homology"/>
<dbReference type="InterPro" id="IPR025965">
    <property type="entry name" value="FlgD/Vpr_Ig-like"/>
</dbReference>
<evidence type="ECO:0000256" key="4">
    <source>
        <dbReference type="ARBA" id="ARBA00024746"/>
    </source>
</evidence>
<dbReference type="GO" id="GO:0044781">
    <property type="term" value="P:bacterial-type flagellum organization"/>
    <property type="evidence" value="ECO:0007669"/>
    <property type="project" value="UniProtKB-UniRule"/>
</dbReference>
<dbReference type="HOGENOM" id="CLU_047535_0_0_4"/>
<comment type="function">
    <text evidence="4 5">Required for flagellar hook formation. May act as a scaffolding protein.</text>
</comment>
<evidence type="ECO:0000313" key="9">
    <source>
        <dbReference type="Proteomes" id="UP000007564"/>
    </source>
</evidence>
<dbReference type="KEGG" id="bbh:BN112_0378"/>
<evidence type="ECO:0000259" key="6">
    <source>
        <dbReference type="Pfam" id="PF13860"/>
    </source>
</evidence>
<feature type="domain" description="FlgD/Vpr Ig-like" evidence="6">
    <location>
        <begin position="115"/>
        <end position="184"/>
    </location>
</feature>
<dbReference type="Gene3D" id="2.30.30.910">
    <property type="match status" value="1"/>
</dbReference>
<evidence type="ECO:0000259" key="7">
    <source>
        <dbReference type="Pfam" id="PF13861"/>
    </source>
</evidence>
<reference evidence="8 9" key="1">
    <citation type="journal article" date="2012" name="BMC Genomics">
        <title>Comparative genomics of the classical Bordetella subspecies: the evolution and exchange of virulence-associated diversity amongst closely related pathogens.</title>
        <authorList>
            <person name="Park J."/>
            <person name="Zhang Y."/>
            <person name="Buboltz A.M."/>
            <person name="Zhang X."/>
            <person name="Schuster S.C."/>
            <person name="Ahuja U."/>
            <person name="Liu M."/>
            <person name="Miller J.F."/>
            <person name="Sebaihia M."/>
            <person name="Bentley S.D."/>
            <person name="Parkhill J."/>
            <person name="Harvill E.T."/>
        </authorList>
    </citation>
    <scope>NUCLEOTIDE SEQUENCE [LARGE SCALE GENOMIC DNA]</scope>
    <source>
        <strain evidence="8 9">253</strain>
    </source>
</reference>
<dbReference type="Pfam" id="PF13860">
    <property type="entry name" value="FlgD_ig"/>
    <property type="match status" value="1"/>
</dbReference>
<dbReference type="OrthoDB" id="9785233at2"/>
<dbReference type="EMBL" id="HE965806">
    <property type="protein sequence ID" value="CCJ52296.1"/>
    <property type="molecule type" value="Genomic_DNA"/>
</dbReference>
<dbReference type="NCBIfam" id="NF009276">
    <property type="entry name" value="PRK12633.1"/>
    <property type="match status" value="1"/>
</dbReference>
<dbReference type="Gene3D" id="2.60.40.4070">
    <property type="match status" value="1"/>
</dbReference>
<evidence type="ECO:0000256" key="2">
    <source>
        <dbReference type="ARBA" id="ARBA00016013"/>
    </source>
</evidence>
<dbReference type="AlphaFoldDB" id="A0A0C6NZM5"/>
<dbReference type="GeneID" id="56478674"/>
<name>A0A0C6NZM5_BORBO</name>
<dbReference type="Proteomes" id="UP000007564">
    <property type="component" value="Chromosome"/>
</dbReference>
<evidence type="ECO:0000256" key="3">
    <source>
        <dbReference type="ARBA" id="ARBA00022795"/>
    </source>
</evidence>
<comment type="similarity">
    <text evidence="1 5">Belongs to the FlgD family.</text>
</comment>
<dbReference type="InterPro" id="IPR005648">
    <property type="entry name" value="FlgD"/>
</dbReference>
<evidence type="ECO:0000256" key="1">
    <source>
        <dbReference type="ARBA" id="ARBA00010577"/>
    </source>
</evidence>
<evidence type="ECO:0000313" key="8">
    <source>
        <dbReference type="EMBL" id="CCJ52296.1"/>
    </source>
</evidence>